<feature type="compositionally biased region" description="Polar residues" evidence="1">
    <location>
        <begin position="18"/>
        <end position="30"/>
    </location>
</feature>
<evidence type="ECO:0000313" key="2">
    <source>
        <dbReference type="EMBL" id="CCD51128.1"/>
    </source>
</evidence>
<proteinExistence type="predicted"/>
<dbReference type="InParanoid" id="G2YH98"/>
<protein>
    <submittedName>
        <fullName evidence="2">Uncharacterized protein</fullName>
    </submittedName>
</protein>
<gene>
    <name evidence="2" type="ORF">BofuT4_uP085970.1</name>
</gene>
<dbReference type="Proteomes" id="UP000008177">
    <property type="component" value="Unplaced contigs"/>
</dbReference>
<dbReference type="EMBL" id="FQ790334">
    <property type="protein sequence ID" value="CCD51128.1"/>
    <property type="molecule type" value="Genomic_DNA"/>
</dbReference>
<evidence type="ECO:0000256" key="1">
    <source>
        <dbReference type="SAM" id="MobiDB-lite"/>
    </source>
</evidence>
<organism evidence="2 3">
    <name type="scientific">Botryotinia fuckeliana (strain T4)</name>
    <name type="common">Noble rot fungus</name>
    <name type="synonym">Botrytis cinerea</name>
    <dbReference type="NCBI Taxonomy" id="999810"/>
    <lineage>
        <taxon>Eukaryota</taxon>
        <taxon>Fungi</taxon>
        <taxon>Dikarya</taxon>
        <taxon>Ascomycota</taxon>
        <taxon>Pezizomycotina</taxon>
        <taxon>Leotiomycetes</taxon>
        <taxon>Helotiales</taxon>
        <taxon>Sclerotiniaceae</taxon>
        <taxon>Botrytis</taxon>
    </lineage>
</organism>
<accession>G2YH98</accession>
<dbReference type="HOGENOM" id="CLU_3106103_0_0_1"/>
<dbReference type="AlphaFoldDB" id="G2YH98"/>
<name>G2YH98_BOTF4</name>
<reference evidence="3" key="1">
    <citation type="journal article" date="2011" name="PLoS Genet.">
        <title>Genomic analysis of the necrotrophic fungal pathogens Sclerotinia sclerotiorum and Botrytis cinerea.</title>
        <authorList>
            <person name="Amselem J."/>
            <person name="Cuomo C.A."/>
            <person name="van Kan J.A."/>
            <person name="Viaud M."/>
            <person name="Benito E.P."/>
            <person name="Couloux A."/>
            <person name="Coutinho P.M."/>
            <person name="de Vries R.P."/>
            <person name="Dyer P.S."/>
            <person name="Fillinger S."/>
            <person name="Fournier E."/>
            <person name="Gout L."/>
            <person name="Hahn M."/>
            <person name="Kohn L."/>
            <person name="Lapalu N."/>
            <person name="Plummer K.M."/>
            <person name="Pradier J.M."/>
            <person name="Quevillon E."/>
            <person name="Sharon A."/>
            <person name="Simon A."/>
            <person name="ten Have A."/>
            <person name="Tudzynski B."/>
            <person name="Tudzynski P."/>
            <person name="Wincker P."/>
            <person name="Andrew M."/>
            <person name="Anthouard V."/>
            <person name="Beever R.E."/>
            <person name="Beffa R."/>
            <person name="Benoit I."/>
            <person name="Bouzid O."/>
            <person name="Brault B."/>
            <person name="Chen Z."/>
            <person name="Choquer M."/>
            <person name="Collemare J."/>
            <person name="Cotton P."/>
            <person name="Danchin E.G."/>
            <person name="Da Silva C."/>
            <person name="Gautier A."/>
            <person name="Giraud C."/>
            <person name="Giraud T."/>
            <person name="Gonzalez C."/>
            <person name="Grossetete S."/>
            <person name="Guldener U."/>
            <person name="Henrissat B."/>
            <person name="Howlett B.J."/>
            <person name="Kodira C."/>
            <person name="Kretschmer M."/>
            <person name="Lappartient A."/>
            <person name="Leroch M."/>
            <person name="Levis C."/>
            <person name="Mauceli E."/>
            <person name="Neuveglise C."/>
            <person name="Oeser B."/>
            <person name="Pearson M."/>
            <person name="Poulain J."/>
            <person name="Poussereau N."/>
            <person name="Quesneville H."/>
            <person name="Rascle C."/>
            <person name="Schumacher J."/>
            <person name="Segurens B."/>
            <person name="Sexton A."/>
            <person name="Silva E."/>
            <person name="Sirven C."/>
            <person name="Soanes D.M."/>
            <person name="Talbot N.J."/>
            <person name="Templeton M."/>
            <person name="Yandava C."/>
            <person name="Yarden O."/>
            <person name="Zeng Q."/>
            <person name="Rollins J.A."/>
            <person name="Lebrun M.H."/>
            <person name="Dickman M."/>
        </authorList>
    </citation>
    <scope>NUCLEOTIDE SEQUENCE [LARGE SCALE GENOMIC DNA]</scope>
    <source>
        <strain evidence="3">T4</strain>
    </source>
</reference>
<evidence type="ECO:0000313" key="3">
    <source>
        <dbReference type="Proteomes" id="UP000008177"/>
    </source>
</evidence>
<feature type="region of interest" description="Disordered" evidence="1">
    <location>
        <begin position="1"/>
        <end position="51"/>
    </location>
</feature>
<sequence length="51" mass="5562">MCTPEEEGLTKDDAYQIPATSVKEQNNAFSPVSIKNKDVTSTAPYGKRDEG</sequence>